<reference evidence="2" key="2">
    <citation type="submission" date="2025-09" db="UniProtKB">
        <authorList>
            <consortium name="Ensembl"/>
        </authorList>
    </citation>
    <scope>IDENTIFICATION</scope>
</reference>
<sequence length="111" mass="12483">MSGMQQLHERLSHLKHASSSSPRRTRLGHPELFDGTAADCRAFLTSCRLQFDFNPDDFPSEQSKVAFALSYLTGRVSPPLSNSSPEPMQLGAGRLSPAEWQRRMWEGLCLY</sequence>
<feature type="region of interest" description="Disordered" evidence="1">
    <location>
        <begin position="1"/>
        <end position="31"/>
    </location>
</feature>
<dbReference type="Ensembl" id="ENSOSIT00000026653.1">
    <property type="protein sequence ID" value="ENSOSIP00000025265.1"/>
    <property type="gene ID" value="ENSOSIG00000013244.1"/>
</dbReference>
<name>A0A8C7YBW3_9TELE</name>
<accession>A0A8C7YBW3</accession>
<evidence type="ECO:0000313" key="2">
    <source>
        <dbReference type="Ensembl" id="ENSOSIP00000025265.1"/>
    </source>
</evidence>
<organism evidence="2 3">
    <name type="scientific">Oryzias sinensis</name>
    <name type="common">Chinese medaka</name>
    <dbReference type="NCBI Taxonomy" id="183150"/>
    <lineage>
        <taxon>Eukaryota</taxon>
        <taxon>Metazoa</taxon>
        <taxon>Chordata</taxon>
        <taxon>Craniata</taxon>
        <taxon>Vertebrata</taxon>
        <taxon>Euteleostomi</taxon>
        <taxon>Actinopterygii</taxon>
        <taxon>Neopterygii</taxon>
        <taxon>Teleostei</taxon>
        <taxon>Neoteleostei</taxon>
        <taxon>Acanthomorphata</taxon>
        <taxon>Ovalentaria</taxon>
        <taxon>Atherinomorphae</taxon>
        <taxon>Beloniformes</taxon>
        <taxon>Adrianichthyidae</taxon>
        <taxon>Oryziinae</taxon>
        <taxon>Oryzias</taxon>
    </lineage>
</organism>
<dbReference type="Proteomes" id="UP000694383">
    <property type="component" value="Unplaced"/>
</dbReference>
<dbReference type="GeneTree" id="ENSGT01030000234793"/>
<keyword evidence="3" id="KW-1185">Reference proteome</keyword>
<evidence type="ECO:0000313" key="3">
    <source>
        <dbReference type="Proteomes" id="UP000694383"/>
    </source>
</evidence>
<evidence type="ECO:0000256" key="1">
    <source>
        <dbReference type="SAM" id="MobiDB-lite"/>
    </source>
</evidence>
<dbReference type="AlphaFoldDB" id="A0A8C7YBW3"/>
<proteinExistence type="predicted"/>
<protein>
    <submittedName>
        <fullName evidence="2">Uncharacterized protein</fullName>
    </submittedName>
</protein>
<reference evidence="2" key="1">
    <citation type="submission" date="2025-08" db="UniProtKB">
        <authorList>
            <consortium name="Ensembl"/>
        </authorList>
    </citation>
    <scope>IDENTIFICATION</scope>
</reference>